<keyword evidence="5 10" id="KW-0812">Transmembrane</keyword>
<reference evidence="11" key="1">
    <citation type="submission" date="2022-08" db="UniProtKB">
        <authorList>
            <consortium name="EnsemblMetazoa"/>
        </authorList>
    </citation>
    <scope>IDENTIFICATION</scope>
    <source>
        <strain evidence="11">05x7-T-G4-1.051#20</strain>
    </source>
</reference>
<organism evidence="11 12">
    <name type="scientific">Magallana gigas</name>
    <name type="common">Pacific oyster</name>
    <name type="synonym">Crassostrea gigas</name>
    <dbReference type="NCBI Taxonomy" id="29159"/>
    <lineage>
        <taxon>Eukaryota</taxon>
        <taxon>Metazoa</taxon>
        <taxon>Spiralia</taxon>
        <taxon>Lophotrochozoa</taxon>
        <taxon>Mollusca</taxon>
        <taxon>Bivalvia</taxon>
        <taxon>Autobranchia</taxon>
        <taxon>Pteriomorphia</taxon>
        <taxon>Ostreida</taxon>
        <taxon>Ostreoidea</taxon>
        <taxon>Ostreidae</taxon>
        <taxon>Magallana</taxon>
    </lineage>
</organism>
<evidence type="ECO:0000256" key="6">
    <source>
        <dbReference type="ARBA" id="ARBA00022968"/>
    </source>
</evidence>
<keyword evidence="3 10" id="KW-0328">Glycosyltransferase</keyword>
<keyword evidence="6 10" id="KW-0735">Signal-anchor</keyword>
<evidence type="ECO:0000256" key="10">
    <source>
        <dbReference type="RuleBase" id="RU363063"/>
    </source>
</evidence>
<evidence type="ECO:0000256" key="3">
    <source>
        <dbReference type="ARBA" id="ARBA00022676"/>
    </source>
</evidence>
<dbReference type="Gene3D" id="3.90.550.50">
    <property type="match status" value="1"/>
</dbReference>
<keyword evidence="12" id="KW-1185">Reference proteome</keyword>
<name>A0A8W8N9U2_MAGGI</name>
<evidence type="ECO:0000256" key="9">
    <source>
        <dbReference type="ARBA" id="ARBA00023136"/>
    </source>
</evidence>
<evidence type="ECO:0000256" key="8">
    <source>
        <dbReference type="ARBA" id="ARBA00023034"/>
    </source>
</evidence>
<evidence type="ECO:0000313" key="11">
    <source>
        <dbReference type="EnsemblMetazoa" id="G5943.2:cds"/>
    </source>
</evidence>
<keyword evidence="4" id="KW-0808">Transferase</keyword>
<dbReference type="AlphaFoldDB" id="A0A8W8N9U2"/>
<evidence type="ECO:0000256" key="1">
    <source>
        <dbReference type="ARBA" id="ARBA00004323"/>
    </source>
</evidence>
<evidence type="ECO:0000256" key="7">
    <source>
        <dbReference type="ARBA" id="ARBA00022989"/>
    </source>
</evidence>
<keyword evidence="8 10" id="KW-0333">Golgi apparatus</keyword>
<dbReference type="GO" id="GO:0006493">
    <property type="term" value="P:protein O-linked glycosylation"/>
    <property type="evidence" value="ECO:0007669"/>
    <property type="project" value="TreeGrafter"/>
</dbReference>
<feature type="transmembrane region" description="Helical" evidence="10">
    <location>
        <begin position="53"/>
        <end position="77"/>
    </location>
</feature>
<keyword evidence="7 10" id="KW-1133">Transmembrane helix</keyword>
<evidence type="ECO:0000313" key="12">
    <source>
        <dbReference type="Proteomes" id="UP000005408"/>
    </source>
</evidence>
<proteinExistence type="inferred from homology"/>
<comment type="subcellular location">
    <subcellularLocation>
        <location evidence="1 10">Golgi apparatus membrane</location>
        <topology evidence="1 10">Single-pass type II membrane protein</topology>
    </subcellularLocation>
</comment>
<keyword evidence="9 10" id="KW-0472">Membrane</keyword>
<protein>
    <recommendedName>
        <fullName evidence="10">Hexosyltransferase</fullName>
        <ecNumber evidence="10">2.4.1.-</ecNumber>
    </recommendedName>
</protein>
<dbReference type="Proteomes" id="UP000005408">
    <property type="component" value="Unassembled WGS sequence"/>
</dbReference>
<dbReference type="GO" id="GO:0008194">
    <property type="term" value="F:UDP-glycosyltransferase activity"/>
    <property type="evidence" value="ECO:0007669"/>
    <property type="project" value="TreeGrafter"/>
</dbReference>
<dbReference type="Pfam" id="PF01762">
    <property type="entry name" value="Galactosyl_T"/>
    <property type="match status" value="1"/>
</dbReference>
<dbReference type="PANTHER" id="PTHR11214:SF349">
    <property type="entry name" value="BETA-1,3-GALACTOSYLTRANSFERASE BRN"/>
    <property type="match status" value="1"/>
</dbReference>
<comment type="similarity">
    <text evidence="2 10">Belongs to the glycosyltransferase 31 family.</text>
</comment>
<evidence type="ECO:0000256" key="4">
    <source>
        <dbReference type="ARBA" id="ARBA00022679"/>
    </source>
</evidence>
<dbReference type="InterPro" id="IPR002659">
    <property type="entry name" value="Glyco_trans_31"/>
</dbReference>
<evidence type="ECO:0000256" key="5">
    <source>
        <dbReference type="ARBA" id="ARBA00022692"/>
    </source>
</evidence>
<dbReference type="PANTHER" id="PTHR11214">
    <property type="entry name" value="BETA-1,3-N-ACETYLGLUCOSAMINYLTRANSFERASE"/>
    <property type="match status" value="1"/>
</dbReference>
<evidence type="ECO:0000256" key="2">
    <source>
        <dbReference type="ARBA" id="ARBA00008661"/>
    </source>
</evidence>
<dbReference type="GO" id="GO:0016758">
    <property type="term" value="F:hexosyltransferase activity"/>
    <property type="evidence" value="ECO:0007669"/>
    <property type="project" value="InterPro"/>
</dbReference>
<dbReference type="EnsemblMetazoa" id="G5943.2">
    <property type="protein sequence ID" value="G5943.2:cds"/>
    <property type="gene ID" value="G5943"/>
</dbReference>
<dbReference type="GO" id="GO:0000139">
    <property type="term" value="C:Golgi membrane"/>
    <property type="evidence" value="ECO:0007669"/>
    <property type="project" value="UniProtKB-SubCell"/>
</dbReference>
<dbReference type="EC" id="2.4.1.-" evidence="10"/>
<sequence>MSMLTNAGKFSDRAAWTVGSMELFTSSLWHKSTWNRPGIKSVLSIYFRSPKRALFLTILISALLLLAIHVWEVYYTFINLSTNVMKRYDIDNQFMVEYENRVHGDIVQQDFHENYYNNTVKVTSALNWVTTFCKHAKFIQIVDDDMYINFQNVLDFLEDKKQSDRFNLYAGYLIREPIPDRVLESKWYISPSNYSFDCFPPYIAGGYVLMNSRTVREFQKIIPYIPPLPFDDVYFGIVSQKLDIFPSNINTLDVSRSLTAREKVKCLIAIHDFKTLQDFMYAYNVTHNRFIEVR</sequence>
<accession>A0A8W8N9U2</accession>